<dbReference type="InterPro" id="IPR019268">
    <property type="entry name" value="DUF2278"/>
</dbReference>
<proteinExistence type="predicted"/>
<comment type="caution">
    <text evidence="1">The sequence shown here is derived from an EMBL/GenBank/DDBJ whole genome shotgun (WGS) entry which is preliminary data.</text>
</comment>
<sequence length="206" mass="23137">MPLQNGYGVIIGSVNKHYIEPPDEEGRWPHYLIFVNNSAGIYECAVNLKSRTNIKIEYKHIENLDNNMFEKIIILQDGFYRLASDADSGAIDVIRHKGVLGPHLWVPENGNNVIELMKTCLKGVKRVYIFGEPFDVGLGVHNVHMNQGDPLDSSFSKENGIWQDGAVMFEYDSAPSSYAILLTKFQTQCLQTDNAGHPIVSARKNE</sequence>
<organism evidence="1 2">
    <name type="scientific">Bacillus toyonensis</name>
    <dbReference type="NCBI Taxonomy" id="155322"/>
    <lineage>
        <taxon>Bacteria</taxon>
        <taxon>Bacillati</taxon>
        <taxon>Bacillota</taxon>
        <taxon>Bacilli</taxon>
        <taxon>Bacillales</taxon>
        <taxon>Bacillaceae</taxon>
        <taxon>Bacillus</taxon>
        <taxon>Bacillus cereus group</taxon>
    </lineage>
</organism>
<evidence type="ECO:0008006" key="3">
    <source>
        <dbReference type="Google" id="ProtNLM"/>
    </source>
</evidence>
<accession>A0A2C3N7D4</accession>
<dbReference type="RefSeq" id="WP_098072151.1">
    <property type="nucleotide sequence ID" value="NZ_NUBZ01000069.1"/>
</dbReference>
<dbReference type="EMBL" id="NVOI01000158">
    <property type="protein sequence ID" value="PGG81369.1"/>
    <property type="molecule type" value="Genomic_DNA"/>
</dbReference>
<reference evidence="1 2" key="1">
    <citation type="submission" date="2017-09" db="EMBL/GenBank/DDBJ databases">
        <title>Large-scale bioinformatics analysis of Bacillus genomes uncovers conserved roles of natural products in bacterial physiology.</title>
        <authorList>
            <consortium name="Agbiome Team Llc"/>
            <person name="Bleich R.M."/>
            <person name="Grubbs K.J."/>
            <person name="Santa Maria K.C."/>
            <person name="Allen S.E."/>
            <person name="Farag S."/>
            <person name="Shank E.A."/>
            <person name="Bowers A."/>
        </authorList>
    </citation>
    <scope>NUCLEOTIDE SEQUENCE [LARGE SCALE GENOMIC DNA]</scope>
    <source>
        <strain evidence="1 2">AFS094862</strain>
    </source>
</reference>
<dbReference type="Proteomes" id="UP000225320">
    <property type="component" value="Unassembled WGS sequence"/>
</dbReference>
<protein>
    <recommendedName>
        <fullName evidence="3">DUF2278 domain-containing protein</fullName>
    </recommendedName>
</protein>
<dbReference type="AlphaFoldDB" id="A0A2C3N7D4"/>
<gene>
    <name evidence="1" type="ORF">CON73_29230</name>
</gene>
<dbReference type="Pfam" id="PF10042">
    <property type="entry name" value="DUF2278"/>
    <property type="match status" value="1"/>
</dbReference>
<evidence type="ECO:0000313" key="2">
    <source>
        <dbReference type="Proteomes" id="UP000225320"/>
    </source>
</evidence>
<evidence type="ECO:0000313" key="1">
    <source>
        <dbReference type="EMBL" id="PGG81369.1"/>
    </source>
</evidence>
<name>A0A2C3N7D4_9BACI</name>